<accession>A0A0L0S830</accession>
<dbReference type="PROSITE" id="PS51371">
    <property type="entry name" value="CBS"/>
    <property type="match status" value="1"/>
</dbReference>
<dbReference type="EMBL" id="GG745333">
    <property type="protein sequence ID" value="KNE58763.1"/>
    <property type="molecule type" value="Genomic_DNA"/>
</dbReference>
<keyword evidence="2 3" id="KW-0129">CBS domain</keyword>
<dbReference type="InterPro" id="IPR046342">
    <property type="entry name" value="CBS_dom_sf"/>
</dbReference>
<name>A0A0L0S830_ALLM3</name>
<dbReference type="eggNOG" id="ENOG502SWF3">
    <property type="taxonomic scope" value="Eukaryota"/>
</dbReference>
<keyword evidence="1" id="KW-0677">Repeat</keyword>
<dbReference type="Pfam" id="PF00571">
    <property type="entry name" value="CBS"/>
    <property type="match status" value="2"/>
</dbReference>
<dbReference type="Proteomes" id="UP000054350">
    <property type="component" value="Unassembled WGS sequence"/>
</dbReference>
<evidence type="ECO:0000256" key="3">
    <source>
        <dbReference type="PROSITE-ProRule" id="PRU00703"/>
    </source>
</evidence>
<reference evidence="6" key="2">
    <citation type="submission" date="2009-11" db="EMBL/GenBank/DDBJ databases">
        <title>The Genome Sequence of Allomyces macrogynus strain ATCC 38327.</title>
        <authorList>
            <consortium name="The Broad Institute Genome Sequencing Platform"/>
            <person name="Russ C."/>
            <person name="Cuomo C."/>
            <person name="Shea T."/>
            <person name="Young S.K."/>
            <person name="Zeng Q."/>
            <person name="Koehrsen M."/>
            <person name="Haas B."/>
            <person name="Borodovsky M."/>
            <person name="Guigo R."/>
            <person name="Alvarado L."/>
            <person name="Berlin A."/>
            <person name="Borenstein D."/>
            <person name="Chen Z."/>
            <person name="Engels R."/>
            <person name="Freedman E."/>
            <person name="Gellesch M."/>
            <person name="Goldberg J."/>
            <person name="Griggs A."/>
            <person name="Gujja S."/>
            <person name="Heiman D."/>
            <person name="Hepburn T."/>
            <person name="Howarth C."/>
            <person name="Jen D."/>
            <person name="Larson L."/>
            <person name="Lewis B."/>
            <person name="Mehta T."/>
            <person name="Park D."/>
            <person name="Pearson M."/>
            <person name="Roberts A."/>
            <person name="Saif S."/>
            <person name="Shenoy N."/>
            <person name="Sisk P."/>
            <person name="Stolte C."/>
            <person name="Sykes S."/>
            <person name="Walk T."/>
            <person name="White J."/>
            <person name="Yandava C."/>
            <person name="Burger G."/>
            <person name="Gray M.W."/>
            <person name="Holland P.W.H."/>
            <person name="King N."/>
            <person name="Lang F.B.F."/>
            <person name="Roger A.J."/>
            <person name="Ruiz-Trillo I."/>
            <person name="Lander E."/>
            <person name="Nusbaum C."/>
        </authorList>
    </citation>
    <scope>NUCLEOTIDE SEQUENCE [LARGE SCALE GENOMIC DNA]</scope>
    <source>
        <strain evidence="6">ATCC 38327</strain>
    </source>
</reference>
<dbReference type="Gene3D" id="3.10.580.10">
    <property type="entry name" value="CBS-domain"/>
    <property type="match status" value="1"/>
</dbReference>
<evidence type="ECO:0000259" key="4">
    <source>
        <dbReference type="PROSITE" id="PS51371"/>
    </source>
</evidence>
<evidence type="ECO:0000313" key="5">
    <source>
        <dbReference type="EMBL" id="KNE58763.1"/>
    </source>
</evidence>
<dbReference type="AlphaFoldDB" id="A0A0L0S830"/>
<reference evidence="5 6" key="1">
    <citation type="submission" date="2009-11" db="EMBL/GenBank/DDBJ databases">
        <title>Annotation of Allomyces macrogynus ATCC 38327.</title>
        <authorList>
            <consortium name="The Broad Institute Genome Sequencing Platform"/>
            <person name="Russ C."/>
            <person name="Cuomo C."/>
            <person name="Burger G."/>
            <person name="Gray M.W."/>
            <person name="Holland P.W.H."/>
            <person name="King N."/>
            <person name="Lang F.B.F."/>
            <person name="Roger A.J."/>
            <person name="Ruiz-Trillo I."/>
            <person name="Young S.K."/>
            <person name="Zeng Q."/>
            <person name="Gargeya S."/>
            <person name="Fitzgerald M."/>
            <person name="Haas B."/>
            <person name="Abouelleil A."/>
            <person name="Alvarado L."/>
            <person name="Arachchi H.M."/>
            <person name="Berlin A."/>
            <person name="Chapman S.B."/>
            <person name="Gearin G."/>
            <person name="Goldberg J."/>
            <person name="Griggs A."/>
            <person name="Gujja S."/>
            <person name="Hansen M."/>
            <person name="Heiman D."/>
            <person name="Howarth C."/>
            <person name="Larimer J."/>
            <person name="Lui A."/>
            <person name="MacDonald P.J.P."/>
            <person name="McCowen C."/>
            <person name="Montmayeur A."/>
            <person name="Murphy C."/>
            <person name="Neiman D."/>
            <person name="Pearson M."/>
            <person name="Priest M."/>
            <person name="Roberts A."/>
            <person name="Saif S."/>
            <person name="Shea T."/>
            <person name="Sisk P."/>
            <person name="Stolte C."/>
            <person name="Sykes S."/>
            <person name="Wortman J."/>
            <person name="Nusbaum C."/>
            <person name="Birren B."/>
        </authorList>
    </citation>
    <scope>NUCLEOTIDE SEQUENCE [LARGE SCALE GENOMIC DNA]</scope>
    <source>
        <strain evidence="5 6">ATCC 38327</strain>
    </source>
</reference>
<keyword evidence="6" id="KW-1185">Reference proteome</keyword>
<evidence type="ECO:0000256" key="1">
    <source>
        <dbReference type="ARBA" id="ARBA00022737"/>
    </source>
</evidence>
<dbReference type="VEuPathDB" id="FungiDB:AMAG_04316"/>
<proteinExistence type="predicted"/>
<protein>
    <recommendedName>
        <fullName evidence="4">CBS domain-containing protein</fullName>
    </recommendedName>
</protein>
<dbReference type="PANTHER" id="PTHR13780">
    <property type="entry name" value="AMP-ACTIVATED PROTEIN KINASE, GAMMA REGULATORY SUBUNIT"/>
    <property type="match status" value="1"/>
</dbReference>
<organism evidence="5 6">
    <name type="scientific">Allomyces macrogynus (strain ATCC 38327)</name>
    <name type="common">Allomyces javanicus var. macrogynus</name>
    <dbReference type="NCBI Taxonomy" id="578462"/>
    <lineage>
        <taxon>Eukaryota</taxon>
        <taxon>Fungi</taxon>
        <taxon>Fungi incertae sedis</taxon>
        <taxon>Blastocladiomycota</taxon>
        <taxon>Blastocladiomycetes</taxon>
        <taxon>Blastocladiales</taxon>
        <taxon>Blastocladiaceae</taxon>
        <taxon>Allomyces</taxon>
    </lineage>
</organism>
<dbReference type="SUPFAM" id="SSF54631">
    <property type="entry name" value="CBS-domain pair"/>
    <property type="match status" value="2"/>
</dbReference>
<dbReference type="InterPro" id="IPR050511">
    <property type="entry name" value="AMPK_gamma/SDS23_families"/>
</dbReference>
<dbReference type="InterPro" id="IPR000644">
    <property type="entry name" value="CBS_dom"/>
</dbReference>
<dbReference type="SMART" id="SM00116">
    <property type="entry name" value="CBS"/>
    <property type="match status" value="2"/>
</dbReference>
<dbReference type="OrthoDB" id="5544049at2759"/>
<evidence type="ECO:0000313" key="6">
    <source>
        <dbReference type="Proteomes" id="UP000054350"/>
    </source>
</evidence>
<sequence>MGNTASTVTAGAAEPACKLGSTQDIPGANPLLARTAFATPPPGGKQSPASLVSLHGDRVDTPALTPAAARQQALECILNVPLVDVVPAQSPDAPLCMLKEHDVVLDALRTFDRHNISSIPIRFDDGHNALVDVNDLMAFFVAEFRKLGEKVDAFTSSWRRVAESTPCRAVVNFSGGNPTVTVPHSLSVSDLIDHFATTRAYRFLVLDESGRLYQVITQTNLLHYLSGALPTLFPTPSQSLAQVDFFGGTAPRPLRTVDATTPAIVAWAQCVDWKVHRVAVTGGSIVGSFGTWNLASALLHGKVVVRDAARAAVTVDLDDQLETVVHRLATEAREVFLVDDGGVPLHVITQGDCIRFLLRDVVVRPGDAKAGAGGA</sequence>
<evidence type="ECO:0000256" key="2">
    <source>
        <dbReference type="ARBA" id="ARBA00023122"/>
    </source>
</evidence>
<feature type="domain" description="CBS" evidence="4">
    <location>
        <begin position="173"/>
        <end position="231"/>
    </location>
</feature>
<gene>
    <name evidence="5" type="ORF">AMAG_04316</name>
</gene>